<dbReference type="AlphaFoldDB" id="A0AAV2CVQ0"/>
<accession>A0AAV2CVQ0</accession>
<evidence type="ECO:0000313" key="1">
    <source>
        <dbReference type="EMBL" id="CAL1360236.1"/>
    </source>
</evidence>
<sequence length="81" mass="9582">MTCADIREDSETKILRFLSGLSKEIQYELKLRHFVDLEEAIHFAVKIEKHLKQETSRDLLLHDRALLKNMLRPPPQPQFVL</sequence>
<evidence type="ECO:0000313" key="2">
    <source>
        <dbReference type="Proteomes" id="UP001497516"/>
    </source>
</evidence>
<gene>
    <name evidence="1" type="ORF">LTRI10_LOCUS7682</name>
</gene>
<organism evidence="1 2">
    <name type="scientific">Linum trigynum</name>
    <dbReference type="NCBI Taxonomy" id="586398"/>
    <lineage>
        <taxon>Eukaryota</taxon>
        <taxon>Viridiplantae</taxon>
        <taxon>Streptophyta</taxon>
        <taxon>Embryophyta</taxon>
        <taxon>Tracheophyta</taxon>
        <taxon>Spermatophyta</taxon>
        <taxon>Magnoliopsida</taxon>
        <taxon>eudicotyledons</taxon>
        <taxon>Gunneridae</taxon>
        <taxon>Pentapetalae</taxon>
        <taxon>rosids</taxon>
        <taxon>fabids</taxon>
        <taxon>Malpighiales</taxon>
        <taxon>Linaceae</taxon>
        <taxon>Linum</taxon>
    </lineage>
</organism>
<keyword evidence="2" id="KW-1185">Reference proteome</keyword>
<proteinExistence type="predicted"/>
<dbReference type="EMBL" id="OZ034814">
    <property type="protein sequence ID" value="CAL1360236.1"/>
    <property type="molecule type" value="Genomic_DNA"/>
</dbReference>
<dbReference type="Proteomes" id="UP001497516">
    <property type="component" value="Chromosome 10"/>
</dbReference>
<protein>
    <submittedName>
        <fullName evidence="1">Uncharacterized protein</fullName>
    </submittedName>
</protein>
<reference evidence="1 2" key="1">
    <citation type="submission" date="2024-04" db="EMBL/GenBank/DDBJ databases">
        <authorList>
            <person name="Fracassetti M."/>
        </authorList>
    </citation>
    <scope>NUCLEOTIDE SEQUENCE [LARGE SCALE GENOMIC DNA]</scope>
</reference>
<name>A0AAV2CVQ0_9ROSI</name>